<protein>
    <recommendedName>
        <fullName evidence="5">ZN622/Rei1/Reh1 zinc finger C2H2-type domain-containing protein</fullName>
    </recommendedName>
</protein>
<dbReference type="VEuPathDB" id="TriTrypDB:Lsey_0009_0050"/>
<evidence type="ECO:0000313" key="7">
    <source>
        <dbReference type="Proteomes" id="UP000038009"/>
    </source>
</evidence>
<evidence type="ECO:0000256" key="3">
    <source>
        <dbReference type="ARBA" id="ARBA00022833"/>
    </source>
</evidence>
<dbReference type="GO" id="GO:0008270">
    <property type="term" value="F:zinc ion binding"/>
    <property type="evidence" value="ECO:0007669"/>
    <property type="project" value="UniProtKB-KW"/>
</dbReference>
<dbReference type="Pfam" id="PF12756">
    <property type="entry name" value="zf-C2H2_2"/>
    <property type="match status" value="1"/>
</dbReference>
<feature type="region of interest" description="Disordered" evidence="4">
    <location>
        <begin position="142"/>
        <end position="168"/>
    </location>
</feature>
<proteinExistence type="predicted"/>
<sequence length="322" mass="35558">MSSHLKESCKRILQRLQQKEVVEFSCVLCDLHVRGQDILMQHLITGHHIHCVHFDNVSDLPEFLQHLSQLLHRGSSLSHWSCPVCGEDTHSADVEKLLQHSQQKGHATWGPSSIPSLSKWCVMLDEEEGAVEATELVTSSAAAAVSTSAADHPDDDDAAWEEMEEEGDEDGDWSCGCVCLYCDYAGDDVLEHLKAVHHFDFRAVVQRRPDVQTVYDLIRIVNAVRRAVAADRCPFDEHCAVDGGHNDRAALEQHLMTEHSHRLPARVSEDDAGLIPVLPGDAFISMLVASDAGFFTAEAEDPDFPMVPTVQELAAAARQGKT</sequence>
<comment type="caution">
    <text evidence="6">The sequence shown here is derived from an EMBL/GenBank/DDBJ whole genome shotgun (WGS) entry which is preliminary data.</text>
</comment>
<feature type="compositionally biased region" description="Acidic residues" evidence="4">
    <location>
        <begin position="153"/>
        <end position="168"/>
    </location>
</feature>
<keyword evidence="7" id="KW-1185">Reference proteome</keyword>
<dbReference type="SUPFAM" id="SSF57667">
    <property type="entry name" value="beta-beta-alpha zinc fingers"/>
    <property type="match status" value="1"/>
</dbReference>
<dbReference type="AlphaFoldDB" id="A0A0N0P8N5"/>
<keyword evidence="3" id="KW-0862">Zinc</keyword>
<name>A0A0N0P8N5_LEPSE</name>
<accession>A0A0N0P8N5</accession>
<feature type="domain" description="ZN622/Rei1/Reh1 zinc finger C2H2-type" evidence="5">
    <location>
        <begin position="26"/>
        <end position="112"/>
    </location>
</feature>
<dbReference type="OMA" id="DFPMVPT"/>
<dbReference type="InterPro" id="IPR041661">
    <property type="entry name" value="ZN622/Rei1/Reh1_Znf-C2H2"/>
</dbReference>
<evidence type="ECO:0000259" key="5">
    <source>
        <dbReference type="Pfam" id="PF12756"/>
    </source>
</evidence>
<evidence type="ECO:0000313" key="6">
    <source>
        <dbReference type="EMBL" id="KPI90156.1"/>
    </source>
</evidence>
<evidence type="ECO:0000256" key="2">
    <source>
        <dbReference type="ARBA" id="ARBA00022771"/>
    </source>
</evidence>
<dbReference type="EMBL" id="LJSK01000009">
    <property type="protein sequence ID" value="KPI90156.1"/>
    <property type="molecule type" value="Genomic_DNA"/>
</dbReference>
<evidence type="ECO:0000256" key="1">
    <source>
        <dbReference type="ARBA" id="ARBA00022723"/>
    </source>
</evidence>
<dbReference type="OrthoDB" id="278606at2759"/>
<dbReference type="PANTHER" id="PTHR13267">
    <property type="entry name" value="ZINC FINGER PROTEIN 277"/>
    <property type="match status" value="1"/>
</dbReference>
<dbReference type="PANTHER" id="PTHR13267:SF3">
    <property type="entry name" value="ZINC FINGER PROTEIN 277"/>
    <property type="match status" value="1"/>
</dbReference>
<gene>
    <name evidence="6" type="ORF">ABL78_0674</name>
</gene>
<keyword evidence="1" id="KW-0479">Metal-binding</keyword>
<evidence type="ECO:0000256" key="4">
    <source>
        <dbReference type="SAM" id="MobiDB-lite"/>
    </source>
</evidence>
<dbReference type="InterPro" id="IPR040048">
    <property type="entry name" value="ZNF277"/>
</dbReference>
<organism evidence="6 7">
    <name type="scientific">Leptomonas seymouri</name>
    <dbReference type="NCBI Taxonomy" id="5684"/>
    <lineage>
        <taxon>Eukaryota</taxon>
        <taxon>Discoba</taxon>
        <taxon>Euglenozoa</taxon>
        <taxon>Kinetoplastea</taxon>
        <taxon>Metakinetoplastina</taxon>
        <taxon>Trypanosomatida</taxon>
        <taxon>Trypanosomatidae</taxon>
        <taxon>Leishmaniinae</taxon>
        <taxon>Leptomonas</taxon>
    </lineage>
</organism>
<dbReference type="Proteomes" id="UP000038009">
    <property type="component" value="Unassembled WGS sequence"/>
</dbReference>
<reference evidence="6 7" key="1">
    <citation type="journal article" date="2015" name="PLoS Pathog.">
        <title>Leptomonas seymouri: Adaptations to the Dixenous Life Cycle Analyzed by Genome Sequencing, Transcriptome Profiling and Co-infection with Leishmania donovani.</title>
        <authorList>
            <person name="Kraeva N."/>
            <person name="Butenko A."/>
            <person name="Hlavacova J."/>
            <person name="Kostygov A."/>
            <person name="Myskova J."/>
            <person name="Grybchuk D."/>
            <person name="Lestinova T."/>
            <person name="Votypka J."/>
            <person name="Volf P."/>
            <person name="Opperdoes F."/>
            <person name="Flegontov P."/>
            <person name="Lukes J."/>
            <person name="Yurchenko V."/>
        </authorList>
    </citation>
    <scope>NUCLEOTIDE SEQUENCE [LARGE SCALE GENOMIC DNA]</scope>
    <source>
        <strain evidence="6 7">ATCC 30220</strain>
    </source>
</reference>
<dbReference type="InterPro" id="IPR036236">
    <property type="entry name" value="Znf_C2H2_sf"/>
</dbReference>
<keyword evidence="2" id="KW-0863">Zinc-finger</keyword>